<dbReference type="GO" id="GO:0005635">
    <property type="term" value="C:nuclear envelope"/>
    <property type="evidence" value="ECO:0007669"/>
    <property type="project" value="TreeGrafter"/>
</dbReference>
<dbReference type="PROSITE" id="PS50166">
    <property type="entry name" value="IMPORTIN_B_NT"/>
    <property type="match status" value="1"/>
</dbReference>
<proteinExistence type="inferred from homology"/>
<evidence type="ECO:0000256" key="2">
    <source>
        <dbReference type="ARBA" id="ARBA00007991"/>
    </source>
</evidence>
<dbReference type="SMART" id="SM00913">
    <property type="entry name" value="IBN_N"/>
    <property type="match status" value="1"/>
</dbReference>
<dbReference type="SUPFAM" id="SSF48371">
    <property type="entry name" value="ARM repeat"/>
    <property type="match status" value="1"/>
</dbReference>
<dbReference type="PANTHER" id="PTHR10997:SF7">
    <property type="entry name" value="IMPORTIN-11"/>
    <property type="match status" value="1"/>
</dbReference>
<protein>
    <submittedName>
        <fullName evidence="6">Importin-11</fullName>
    </submittedName>
</protein>
<dbReference type="InterPro" id="IPR001494">
    <property type="entry name" value="Importin-beta_N"/>
</dbReference>
<dbReference type="GO" id="GO:0031267">
    <property type="term" value="F:small GTPase binding"/>
    <property type="evidence" value="ECO:0007669"/>
    <property type="project" value="InterPro"/>
</dbReference>
<evidence type="ECO:0000259" key="5">
    <source>
        <dbReference type="PROSITE" id="PS50166"/>
    </source>
</evidence>
<sequence>MNEQAYSLVLETLQQASSQNPEILKPAEEKLKSWNTEPGFHLYLVNILKNRNIDNTVRWLGVLCLKNGVDRYWRKGAPNEIENSEKESLRQILINDFQEPIPQIELQVAVIISKIARFDWPNEWPQLVPTLLSAVQDKDSRTQDGALVTWQHVVKALSSKRLCGDRKLFQDLTRDLFPFMIELYMLHLKLFLTGATDNSHLRRCLSCVKILRKLLVFGFKKPDESPHVRQFVSDVFPQISTVLQLETHPSIDKCLLNKYIVNLIKVPLQYHEHHPLSFVLFLNQSLEFCVSLAFNQQANSWQSLANSNEKLLMLTLNFFKNIILCKEYTTPLTIKTTGKVFGSPETQQADGILKQFFSQQLLEHLTLTLVTQYMPLTQSELNTWDEDPETSLTDEAGESWKYSIRPCIETLFLTIFHKHSSLLIPLLLSLLKEYRPPASPSDMQRILVKDAVYNAIGLAAFDLYDEINVDEWFQSSLRQELAMKHNNYRIIRKRVVWLLGNWSNVKFSSELRPLLYEELLPLMGPEEDLVVRLSACKAFKMCVDDFEFNTEQFLPFVHIYFNTLYKLLCDAKECDNKMHVLNVCSFLIERMGSSIADFADNIFESLPLLWAQSEEHNLLRAAIVNTLTHLTAASGKVHSIVPQVVKYCTDIEQEQCVYMLEDGLELWMRALYHSQTLSPALDQLYPSLFNVIRDISEHHAPCSKILRAYILLDPGSFYSNKVSPTAALLCDLLPSLRLEGFTNLTKCLELCVRVVPSPPLGPLHPILCMLINFLLEDTDHTYWFKQSLILRILSRIILLDTSYFLSLVQEAALRNNTSYESMLVTLLDDMLVKTRLVTQPQRRKVIGLAYASLLTCKSVIILNKFSSIIEQVTEIFNDVMRMAAQGNEFEDAFASDPLDSSPIFFNEHSRHDERKKELTKFDPVYTVHMNQFVQTKLSEVCSQVGAETFASLVSSVDSEVLKNLQDYVSI</sequence>
<evidence type="ECO:0000256" key="4">
    <source>
        <dbReference type="ARBA" id="ARBA00023242"/>
    </source>
</evidence>
<dbReference type="EMBL" id="HBUF01118504">
    <property type="protein sequence ID" value="CAG6641633.1"/>
    <property type="molecule type" value="Transcribed_RNA"/>
</dbReference>
<dbReference type="InterPro" id="IPR011989">
    <property type="entry name" value="ARM-like"/>
</dbReference>
<keyword evidence="4" id="KW-0539">Nucleus</keyword>
<name>A0A8D8QZU9_9HEMI</name>
<dbReference type="InterPro" id="IPR016024">
    <property type="entry name" value="ARM-type_fold"/>
</dbReference>
<dbReference type="InterPro" id="IPR058669">
    <property type="entry name" value="TPR_IPO7/11-like"/>
</dbReference>
<dbReference type="Gene3D" id="1.25.10.10">
    <property type="entry name" value="Leucine-rich Repeat Variant"/>
    <property type="match status" value="1"/>
</dbReference>
<keyword evidence="3" id="KW-0813">Transport</keyword>
<dbReference type="Pfam" id="PF25758">
    <property type="entry name" value="TPR_IPO11"/>
    <property type="match status" value="1"/>
</dbReference>
<evidence type="ECO:0000256" key="1">
    <source>
        <dbReference type="ARBA" id="ARBA00004123"/>
    </source>
</evidence>
<evidence type="ECO:0000256" key="3">
    <source>
        <dbReference type="ARBA" id="ARBA00022448"/>
    </source>
</evidence>
<dbReference type="PANTHER" id="PTHR10997">
    <property type="entry name" value="IMPORTIN-7, 8, 11"/>
    <property type="match status" value="1"/>
</dbReference>
<comment type="subcellular location">
    <subcellularLocation>
        <location evidence="1">Nucleus</location>
    </subcellularLocation>
</comment>
<accession>A0A8D8QZU9</accession>
<dbReference type="GO" id="GO:0005829">
    <property type="term" value="C:cytosol"/>
    <property type="evidence" value="ECO:0007669"/>
    <property type="project" value="TreeGrafter"/>
</dbReference>
<organism evidence="6">
    <name type="scientific">Cacopsylla melanoneura</name>
    <dbReference type="NCBI Taxonomy" id="428564"/>
    <lineage>
        <taxon>Eukaryota</taxon>
        <taxon>Metazoa</taxon>
        <taxon>Ecdysozoa</taxon>
        <taxon>Arthropoda</taxon>
        <taxon>Hexapoda</taxon>
        <taxon>Insecta</taxon>
        <taxon>Pterygota</taxon>
        <taxon>Neoptera</taxon>
        <taxon>Paraneoptera</taxon>
        <taxon>Hemiptera</taxon>
        <taxon>Sternorrhyncha</taxon>
        <taxon>Psylloidea</taxon>
        <taxon>Psyllidae</taxon>
        <taxon>Psyllinae</taxon>
        <taxon>Cacopsylla</taxon>
    </lineage>
</organism>
<dbReference type="AlphaFoldDB" id="A0A8D8QZU9"/>
<dbReference type="Pfam" id="PF03810">
    <property type="entry name" value="IBN_N"/>
    <property type="match status" value="1"/>
</dbReference>
<dbReference type="GO" id="GO:0006606">
    <property type="term" value="P:protein import into nucleus"/>
    <property type="evidence" value="ECO:0007669"/>
    <property type="project" value="TreeGrafter"/>
</dbReference>
<evidence type="ECO:0000313" key="6">
    <source>
        <dbReference type="EMBL" id="CAG6641633.1"/>
    </source>
</evidence>
<feature type="domain" description="Importin N-terminal" evidence="5">
    <location>
        <begin position="27"/>
        <end position="99"/>
    </location>
</feature>
<reference evidence="6" key="1">
    <citation type="submission" date="2021-05" db="EMBL/GenBank/DDBJ databases">
        <authorList>
            <person name="Alioto T."/>
            <person name="Alioto T."/>
            <person name="Gomez Garrido J."/>
        </authorList>
    </citation>
    <scope>NUCLEOTIDE SEQUENCE</scope>
</reference>
<comment type="similarity">
    <text evidence="2">Belongs to the importin beta family.</text>
</comment>